<gene>
    <name evidence="1" type="ORF">PIL02S_04518</name>
</gene>
<dbReference type="EMBL" id="PRLG01000021">
    <property type="protein sequence ID" value="PYY27845.1"/>
    <property type="molecule type" value="Genomic_DNA"/>
</dbReference>
<name>A0A2W0CHN8_9BACL</name>
<reference evidence="1 2" key="1">
    <citation type="submission" date="2018-01" db="EMBL/GenBank/DDBJ databases">
        <title>Genome sequence of the PGP bacterium Paenibacillus illinoisensis E3.</title>
        <authorList>
            <person name="Rolli E."/>
            <person name="Marasco R."/>
            <person name="Bessem C."/>
            <person name="Michoud G."/>
            <person name="Gaiarsa S."/>
            <person name="Borin S."/>
            <person name="Daffonchio D."/>
        </authorList>
    </citation>
    <scope>NUCLEOTIDE SEQUENCE [LARGE SCALE GENOMIC DNA]</scope>
    <source>
        <strain evidence="1 2">E3</strain>
    </source>
</reference>
<dbReference type="Proteomes" id="UP000247459">
    <property type="component" value="Unassembled WGS sequence"/>
</dbReference>
<dbReference type="AlphaFoldDB" id="A0A2W0CHN8"/>
<evidence type="ECO:0000313" key="2">
    <source>
        <dbReference type="Proteomes" id="UP000247459"/>
    </source>
</evidence>
<evidence type="ECO:0000313" key="1">
    <source>
        <dbReference type="EMBL" id="PYY27845.1"/>
    </source>
</evidence>
<protein>
    <submittedName>
        <fullName evidence="1">Uncharacterized protein</fullName>
    </submittedName>
</protein>
<proteinExistence type="predicted"/>
<sequence length="73" mass="8253">MMWGLPIGTEATFDQNGPLPQPHGIEIRVPSTNQPAFHVGFRVVRSDYRYRVLFSHKSAFPGIIMVLEGKQEV</sequence>
<organism evidence="1 2">
    <name type="scientific">Paenibacillus illinoisensis</name>
    <dbReference type="NCBI Taxonomy" id="59845"/>
    <lineage>
        <taxon>Bacteria</taxon>
        <taxon>Bacillati</taxon>
        <taxon>Bacillota</taxon>
        <taxon>Bacilli</taxon>
        <taxon>Bacillales</taxon>
        <taxon>Paenibacillaceae</taxon>
        <taxon>Paenibacillus</taxon>
    </lineage>
</organism>
<accession>A0A2W0CHN8</accession>
<comment type="caution">
    <text evidence="1">The sequence shown here is derived from an EMBL/GenBank/DDBJ whole genome shotgun (WGS) entry which is preliminary data.</text>
</comment>